<name>A0A0F9AEA4_9ZZZZ</name>
<feature type="non-terminal residue" evidence="1">
    <location>
        <position position="1"/>
    </location>
</feature>
<organism evidence="1">
    <name type="scientific">marine sediment metagenome</name>
    <dbReference type="NCBI Taxonomy" id="412755"/>
    <lineage>
        <taxon>unclassified sequences</taxon>
        <taxon>metagenomes</taxon>
        <taxon>ecological metagenomes</taxon>
    </lineage>
</organism>
<dbReference type="EMBL" id="LAZR01043178">
    <property type="protein sequence ID" value="KKL07705.1"/>
    <property type="molecule type" value="Genomic_DNA"/>
</dbReference>
<gene>
    <name evidence="1" type="ORF">LCGC14_2583320</name>
</gene>
<protein>
    <recommendedName>
        <fullName evidence="2">Baseplate protein J-like domain-containing protein</fullName>
    </recommendedName>
</protein>
<reference evidence="1" key="1">
    <citation type="journal article" date="2015" name="Nature">
        <title>Complex archaea that bridge the gap between prokaryotes and eukaryotes.</title>
        <authorList>
            <person name="Spang A."/>
            <person name="Saw J.H."/>
            <person name="Jorgensen S.L."/>
            <person name="Zaremba-Niedzwiedzka K."/>
            <person name="Martijn J."/>
            <person name="Lind A.E."/>
            <person name="van Eijk R."/>
            <person name="Schleper C."/>
            <person name="Guy L."/>
            <person name="Ettema T.J."/>
        </authorList>
    </citation>
    <scope>NUCLEOTIDE SEQUENCE</scope>
</reference>
<comment type="caution">
    <text evidence="1">The sequence shown here is derived from an EMBL/GenBank/DDBJ whole genome shotgun (WGS) entry which is preliminary data.</text>
</comment>
<sequence length="99" mass="10511">TQYAYLRVTLTKYAEEEYPAGGDAQVAANLLAFGNTLDIGDDILVQRFLTPIFEVSGISSAVIEVDVLLSPGAPSYGTADIAIANDEIAIFDSGRITII</sequence>
<accession>A0A0F9AEA4</accession>
<proteinExistence type="predicted"/>
<dbReference type="AlphaFoldDB" id="A0A0F9AEA4"/>
<evidence type="ECO:0008006" key="2">
    <source>
        <dbReference type="Google" id="ProtNLM"/>
    </source>
</evidence>
<evidence type="ECO:0000313" key="1">
    <source>
        <dbReference type="EMBL" id="KKL07705.1"/>
    </source>
</evidence>